<feature type="region of interest" description="Disordered" evidence="4">
    <location>
        <begin position="31"/>
        <end position="105"/>
    </location>
</feature>
<sequence length="916" mass="103395">MSSSKWHQKMGNIYQGGISSGTVFTPGHLVFPGGDKTRSSHLQGNQYRGKVPNGYLGTIPTHVDDQSNNTPDHQNTVRYYSPRRQDHQTRGDNSGESSSNSRRVSFKDSERFNNFFKFFNVQTANDLDEYPEPDYSSEYSEQSDGDRSDPEVKVISGPGERIKEDAQTDGSSKGRSVRKSLHRSWDVFHANSGDQFTSTSDSSSTYLLLTAAIKIIFAAVCFFLVLLSAAASRIILIGMTYFLRPKESDWIARSFETTSHLSRPIAAVLGRADVAIDVKWVWAILIIIITPYFFNFCAAAWTVIFKSTGKLKLGVLVLVAILGMIYPLKESRNSDVTNSEDKAANCSTAKNVLSRIGDTASCLLHVGAVAILAYREFYGTKSVTKATLLASSLIFLSVRSWDNYVLTRHAQQKSHNQRTSEASWVVSLARKLRKRRTKTSLIANLWKIIFTIAYAAIFFSWRSGDCVRVFFLMSTSGSRCSLIGSENLVDSLPPFDTPGCQNYLPFYMALFNLASSILCYKLGKSACKVLLQNIGFSLPLTLVTPLTFALLCLSYTNSEEIQKFFGCSFSWAYSNADTSLVGYLRQLTENYWLVAALAAHVTFIYVTRHVWLSQAARMAPTERLFVQPLYCGVMLETSMVTCRRRVDHEAREKMTEAKWEQTHTEENVGDLDLVTARSKLRHDTTPVIYICATMWHETENEMVQMLKSLFRLDCDQSARRNAQLFFNIRDPDYYEMDAHIFFDDAFEPHQEMEEEFRVNNFVRQLVKVMNVAASSTSPPSNPLPSSVHNTVVQLKPPVRVTTPYGGRLVWRLPGGNTVTAHLKDKVMYMYYFLGHQLMSEMTSLEVKRIRADHTFILALDGDVDFQPEAVQILVDRMRKSPSLGAACGRIHPIGSGPMVWYQKFEYAVSHWLQKST</sequence>
<organism evidence="6 7">
    <name type="scientific">Elysia crispata</name>
    <name type="common">lettuce slug</name>
    <dbReference type="NCBI Taxonomy" id="231223"/>
    <lineage>
        <taxon>Eukaryota</taxon>
        <taxon>Metazoa</taxon>
        <taxon>Spiralia</taxon>
        <taxon>Lophotrochozoa</taxon>
        <taxon>Mollusca</taxon>
        <taxon>Gastropoda</taxon>
        <taxon>Heterobranchia</taxon>
        <taxon>Euthyneura</taxon>
        <taxon>Panpulmonata</taxon>
        <taxon>Sacoglossa</taxon>
        <taxon>Placobranchoidea</taxon>
        <taxon>Plakobranchidae</taxon>
        <taxon>Elysia</taxon>
    </lineage>
</organism>
<dbReference type="AlphaFoldDB" id="A0AAE1CSU1"/>
<keyword evidence="5" id="KW-1133">Transmembrane helix</keyword>
<evidence type="ECO:0000256" key="1">
    <source>
        <dbReference type="ARBA" id="ARBA00004141"/>
    </source>
</evidence>
<evidence type="ECO:0000313" key="7">
    <source>
        <dbReference type="Proteomes" id="UP001283361"/>
    </source>
</evidence>
<keyword evidence="3 5" id="KW-0472">Membrane</keyword>
<proteinExistence type="predicted"/>
<dbReference type="PANTHER" id="PTHR22914">
    <property type="entry name" value="CHITIN SYNTHASE"/>
    <property type="match status" value="1"/>
</dbReference>
<keyword evidence="2 5" id="KW-0812">Transmembrane</keyword>
<evidence type="ECO:0008006" key="8">
    <source>
        <dbReference type="Google" id="ProtNLM"/>
    </source>
</evidence>
<feature type="transmembrane region" description="Helical" evidence="5">
    <location>
        <begin position="206"/>
        <end position="236"/>
    </location>
</feature>
<keyword evidence="7" id="KW-1185">Reference proteome</keyword>
<feature type="transmembrane region" description="Helical" evidence="5">
    <location>
        <begin position="441"/>
        <end position="461"/>
    </location>
</feature>
<dbReference type="GO" id="GO:0006031">
    <property type="term" value="P:chitin biosynthetic process"/>
    <property type="evidence" value="ECO:0007669"/>
    <property type="project" value="TreeGrafter"/>
</dbReference>
<protein>
    <recommendedName>
        <fullName evidence="8">Chitin synthase</fullName>
    </recommendedName>
</protein>
<evidence type="ECO:0000313" key="6">
    <source>
        <dbReference type="EMBL" id="KAK3733653.1"/>
    </source>
</evidence>
<evidence type="ECO:0000256" key="5">
    <source>
        <dbReference type="SAM" id="Phobius"/>
    </source>
</evidence>
<evidence type="ECO:0000256" key="3">
    <source>
        <dbReference type="ARBA" id="ARBA00023136"/>
    </source>
</evidence>
<feature type="transmembrane region" description="Helical" evidence="5">
    <location>
        <begin position="280"/>
        <end position="305"/>
    </location>
</feature>
<feature type="transmembrane region" description="Helical" evidence="5">
    <location>
        <begin position="534"/>
        <end position="556"/>
    </location>
</feature>
<evidence type="ECO:0000256" key="4">
    <source>
        <dbReference type="SAM" id="MobiDB-lite"/>
    </source>
</evidence>
<dbReference type="Proteomes" id="UP001283361">
    <property type="component" value="Unassembled WGS sequence"/>
</dbReference>
<feature type="compositionally biased region" description="Low complexity" evidence="4">
    <location>
        <begin position="91"/>
        <end position="103"/>
    </location>
</feature>
<dbReference type="GO" id="GO:0071944">
    <property type="term" value="C:cell periphery"/>
    <property type="evidence" value="ECO:0007669"/>
    <property type="project" value="TreeGrafter"/>
</dbReference>
<feature type="compositionally biased region" description="Polar residues" evidence="4">
    <location>
        <begin position="66"/>
        <end position="78"/>
    </location>
</feature>
<dbReference type="GO" id="GO:0016020">
    <property type="term" value="C:membrane"/>
    <property type="evidence" value="ECO:0007669"/>
    <property type="project" value="UniProtKB-SubCell"/>
</dbReference>
<comment type="subcellular location">
    <subcellularLocation>
        <location evidence="1">Membrane</location>
        <topology evidence="1">Multi-pass membrane protein</topology>
    </subcellularLocation>
</comment>
<evidence type="ECO:0000256" key="2">
    <source>
        <dbReference type="ARBA" id="ARBA00022692"/>
    </source>
</evidence>
<dbReference type="InterPro" id="IPR004835">
    <property type="entry name" value="Chitin_synth"/>
</dbReference>
<dbReference type="PANTHER" id="PTHR22914:SF42">
    <property type="entry name" value="CHITIN SYNTHASE"/>
    <property type="match status" value="1"/>
</dbReference>
<feature type="transmembrane region" description="Helical" evidence="5">
    <location>
        <begin position="503"/>
        <end position="522"/>
    </location>
</feature>
<comment type="caution">
    <text evidence="6">The sequence shown here is derived from an EMBL/GenBank/DDBJ whole genome shotgun (WGS) entry which is preliminary data.</text>
</comment>
<feature type="transmembrane region" description="Helical" evidence="5">
    <location>
        <begin position="311"/>
        <end position="328"/>
    </location>
</feature>
<reference evidence="6" key="1">
    <citation type="journal article" date="2023" name="G3 (Bethesda)">
        <title>A reference genome for the long-term kleptoplast-retaining sea slug Elysia crispata morphotype clarki.</title>
        <authorList>
            <person name="Eastman K.E."/>
            <person name="Pendleton A.L."/>
            <person name="Shaikh M.A."/>
            <person name="Suttiyut T."/>
            <person name="Ogas R."/>
            <person name="Tomko P."/>
            <person name="Gavelis G."/>
            <person name="Widhalm J.R."/>
            <person name="Wisecaver J.H."/>
        </authorList>
    </citation>
    <scope>NUCLEOTIDE SEQUENCE</scope>
    <source>
        <strain evidence="6">ECLA1</strain>
    </source>
</reference>
<dbReference type="EMBL" id="JAWDGP010006886">
    <property type="protein sequence ID" value="KAK3733653.1"/>
    <property type="molecule type" value="Genomic_DNA"/>
</dbReference>
<feature type="region of interest" description="Disordered" evidence="4">
    <location>
        <begin position="127"/>
        <end position="177"/>
    </location>
</feature>
<dbReference type="GO" id="GO:0004100">
    <property type="term" value="F:chitin synthase activity"/>
    <property type="evidence" value="ECO:0007669"/>
    <property type="project" value="InterPro"/>
</dbReference>
<gene>
    <name evidence="6" type="ORF">RRG08_003987</name>
</gene>
<accession>A0AAE1CSU1</accession>
<name>A0AAE1CSU1_9GAST</name>